<dbReference type="Proteomes" id="UP001501442">
    <property type="component" value="Unassembled WGS sequence"/>
</dbReference>
<reference evidence="2" key="1">
    <citation type="journal article" date="2019" name="Int. J. Syst. Evol. Microbiol.">
        <title>The Global Catalogue of Microorganisms (GCM) 10K type strain sequencing project: providing services to taxonomists for standard genome sequencing and annotation.</title>
        <authorList>
            <consortium name="The Broad Institute Genomics Platform"/>
            <consortium name="The Broad Institute Genome Sequencing Center for Infectious Disease"/>
            <person name="Wu L."/>
            <person name="Ma J."/>
        </authorList>
    </citation>
    <scope>NUCLEOTIDE SEQUENCE [LARGE SCALE GENOMIC DNA]</scope>
    <source>
        <strain evidence="2">JCM 17939</strain>
    </source>
</reference>
<proteinExistence type="predicted"/>
<evidence type="ECO:0000313" key="2">
    <source>
        <dbReference type="Proteomes" id="UP001501442"/>
    </source>
</evidence>
<organism evidence="1 2">
    <name type="scientific">Actinoallomurus vinaceus</name>
    <dbReference type="NCBI Taxonomy" id="1080074"/>
    <lineage>
        <taxon>Bacteria</taxon>
        <taxon>Bacillati</taxon>
        <taxon>Actinomycetota</taxon>
        <taxon>Actinomycetes</taxon>
        <taxon>Streptosporangiales</taxon>
        <taxon>Thermomonosporaceae</taxon>
        <taxon>Actinoallomurus</taxon>
    </lineage>
</organism>
<evidence type="ECO:0000313" key="1">
    <source>
        <dbReference type="EMBL" id="GAA4629407.1"/>
    </source>
</evidence>
<comment type="caution">
    <text evidence="1">The sequence shown here is derived from an EMBL/GenBank/DDBJ whole genome shotgun (WGS) entry which is preliminary data.</text>
</comment>
<accession>A0ABP8UGM2</accession>
<name>A0ABP8UGM2_9ACTN</name>
<keyword evidence="2" id="KW-1185">Reference proteome</keyword>
<sequence length="51" mass="5167">MLIAGLIVAGIVVRRSDAAPKGRLSAPVTACAVPQRRALTDLAAVLADGIQ</sequence>
<dbReference type="EMBL" id="BAABHK010000007">
    <property type="protein sequence ID" value="GAA4629407.1"/>
    <property type="molecule type" value="Genomic_DNA"/>
</dbReference>
<protein>
    <submittedName>
        <fullName evidence="1">Uncharacterized protein</fullName>
    </submittedName>
</protein>
<gene>
    <name evidence="1" type="ORF">GCM10023196_050120</name>
</gene>